<gene>
    <name evidence="3" type="primary">20340947</name>
    <name evidence="2" type="ORF">GGTG_00489</name>
</gene>
<reference evidence="3" key="4">
    <citation type="journal article" date="2015" name="G3 (Bethesda)">
        <title>Genome sequences of three phytopathogenic species of the Magnaporthaceae family of fungi.</title>
        <authorList>
            <person name="Okagaki L.H."/>
            <person name="Nunes C.C."/>
            <person name="Sailsbery J."/>
            <person name="Clay B."/>
            <person name="Brown D."/>
            <person name="John T."/>
            <person name="Oh Y."/>
            <person name="Young N."/>
            <person name="Fitzgerald M."/>
            <person name="Haas B.J."/>
            <person name="Zeng Q."/>
            <person name="Young S."/>
            <person name="Adiconis X."/>
            <person name="Fan L."/>
            <person name="Levin J.Z."/>
            <person name="Mitchell T.K."/>
            <person name="Okubara P.A."/>
            <person name="Farman M.L."/>
            <person name="Kohn L.M."/>
            <person name="Birren B."/>
            <person name="Ma L.-J."/>
            <person name="Dean R.A."/>
        </authorList>
    </citation>
    <scope>NUCLEOTIDE SEQUENCE</scope>
    <source>
        <strain evidence="3">R3-111a-1</strain>
    </source>
</reference>
<dbReference type="EnsemblFungi" id="EJT80491">
    <property type="protein sequence ID" value="EJT80491"/>
    <property type="gene ID" value="GGTG_00489"/>
</dbReference>
<evidence type="ECO:0000313" key="3">
    <source>
        <dbReference type="EnsemblFungi" id="EJT80491"/>
    </source>
</evidence>
<feature type="compositionally biased region" description="Polar residues" evidence="1">
    <location>
        <begin position="1"/>
        <end position="10"/>
    </location>
</feature>
<evidence type="ECO:0000313" key="4">
    <source>
        <dbReference type="Proteomes" id="UP000006039"/>
    </source>
</evidence>
<organism evidence="2">
    <name type="scientific">Gaeumannomyces tritici (strain R3-111a-1)</name>
    <name type="common">Wheat and barley take-all root rot fungus</name>
    <name type="synonym">Gaeumannomyces graminis var. tritici</name>
    <dbReference type="NCBI Taxonomy" id="644352"/>
    <lineage>
        <taxon>Eukaryota</taxon>
        <taxon>Fungi</taxon>
        <taxon>Dikarya</taxon>
        <taxon>Ascomycota</taxon>
        <taxon>Pezizomycotina</taxon>
        <taxon>Sordariomycetes</taxon>
        <taxon>Sordariomycetidae</taxon>
        <taxon>Magnaporthales</taxon>
        <taxon>Magnaporthaceae</taxon>
        <taxon>Gaeumannomyces</taxon>
    </lineage>
</organism>
<dbReference type="HOGENOM" id="CLU_2263938_0_0_1"/>
<dbReference type="AlphaFoldDB" id="J3NGV1"/>
<evidence type="ECO:0000256" key="1">
    <source>
        <dbReference type="SAM" id="MobiDB-lite"/>
    </source>
</evidence>
<feature type="region of interest" description="Disordered" evidence="1">
    <location>
        <begin position="1"/>
        <end position="103"/>
    </location>
</feature>
<protein>
    <submittedName>
        <fullName evidence="2 3">Uncharacterized protein</fullName>
    </submittedName>
</protein>
<reference evidence="4" key="1">
    <citation type="submission" date="2010-07" db="EMBL/GenBank/DDBJ databases">
        <title>The genome sequence of Gaeumannomyces graminis var. tritici strain R3-111a-1.</title>
        <authorList>
            <consortium name="The Broad Institute Genome Sequencing Platform"/>
            <person name="Ma L.-J."/>
            <person name="Dead R."/>
            <person name="Young S."/>
            <person name="Zeng Q."/>
            <person name="Koehrsen M."/>
            <person name="Alvarado L."/>
            <person name="Berlin A."/>
            <person name="Chapman S.B."/>
            <person name="Chen Z."/>
            <person name="Freedman E."/>
            <person name="Gellesch M."/>
            <person name="Goldberg J."/>
            <person name="Griggs A."/>
            <person name="Gujja S."/>
            <person name="Heilman E.R."/>
            <person name="Heiman D."/>
            <person name="Hepburn T."/>
            <person name="Howarth C."/>
            <person name="Jen D."/>
            <person name="Larson L."/>
            <person name="Mehta T."/>
            <person name="Neiman D."/>
            <person name="Pearson M."/>
            <person name="Roberts A."/>
            <person name="Saif S."/>
            <person name="Shea T."/>
            <person name="Shenoy N."/>
            <person name="Sisk P."/>
            <person name="Stolte C."/>
            <person name="Sykes S."/>
            <person name="Walk T."/>
            <person name="White J."/>
            <person name="Yandava C."/>
            <person name="Haas B."/>
            <person name="Nusbaum C."/>
            <person name="Birren B."/>
        </authorList>
    </citation>
    <scope>NUCLEOTIDE SEQUENCE [LARGE SCALE GENOMIC DNA]</scope>
    <source>
        <strain evidence="4">R3-111a-1</strain>
    </source>
</reference>
<sequence>MSPAALSSTVRPARVGDIDGGPTLPQTASCPGWPPAGPGTRAGTFETVGPCSRTKARPSQLPGTQPREADSIAPSASAGLATAQQASERRAKLQKCPPFPPLQ</sequence>
<reference evidence="2" key="2">
    <citation type="submission" date="2010-07" db="EMBL/GenBank/DDBJ databases">
        <authorList>
            <consortium name="The Broad Institute Genome Sequencing Platform"/>
            <consortium name="Broad Institute Genome Sequencing Center for Infectious Disease"/>
            <person name="Ma L.-J."/>
            <person name="Dead R."/>
            <person name="Young S."/>
            <person name="Zeng Q."/>
            <person name="Koehrsen M."/>
            <person name="Alvarado L."/>
            <person name="Berlin A."/>
            <person name="Chapman S.B."/>
            <person name="Chen Z."/>
            <person name="Freedman E."/>
            <person name="Gellesch M."/>
            <person name="Goldberg J."/>
            <person name="Griggs A."/>
            <person name="Gujja S."/>
            <person name="Heilman E.R."/>
            <person name="Heiman D."/>
            <person name="Hepburn T."/>
            <person name="Howarth C."/>
            <person name="Jen D."/>
            <person name="Larson L."/>
            <person name="Mehta T."/>
            <person name="Neiman D."/>
            <person name="Pearson M."/>
            <person name="Roberts A."/>
            <person name="Saif S."/>
            <person name="Shea T."/>
            <person name="Shenoy N."/>
            <person name="Sisk P."/>
            <person name="Stolte C."/>
            <person name="Sykes S."/>
            <person name="Walk T."/>
            <person name="White J."/>
            <person name="Yandava C."/>
            <person name="Haas B."/>
            <person name="Nusbaum C."/>
            <person name="Birren B."/>
        </authorList>
    </citation>
    <scope>NUCLEOTIDE SEQUENCE</scope>
    <source>
        <strain evidence="2">R3-111a-1</strain>
    </source>
</reference>
<dbReference type="GeneID" id="20340947"/>
<proteinExistence type="predicted"/>
<dbReference type="VEuPathDB" id="FungiDB:GGTG_00489"/>
<reference evidence="3" key="5">
    <citation type="submission" date="2018-04" db="UniProtKB">
        <authorList>
            <consortium name="EnsemblFungi"/>
        </authorList>
    </citation>
    <scope>IDENTIFICATION</scope>
    <source>
        <strain evidence="3">R3-111a-1</strain>
    </source>
</reference>
<dbReference type="Proteomes" id="UP000006039">
    <property type="component" value="Unassembled WGS sequence"/>
</dbReference>
<keyword evidence="4" id="KW-1185">Reference proteome</keyword>
<evidence type="ECO:0000313" key="2">
    <source>
        <dbReference type="EMBL" id="EJT80491.1"/>
    </source>
</evidence>
<reference evidence="2" key="3">
    <citation type="submission" date="2010-09" db="EMBL/GenBank/DDBJ databases">
        <title>Annotation of Gaeumannomyces graminis var. tritici R3-111a-1.</title>
        <authorList>
            <consortium name="The Broad Institute Genome Sequencing Platform"/>
            <person name="Ma L.-J."/>
            <person name="Dead R."/>
            <person name="Young S.K."/>
            <person name="Zeng Q."/>
            <person name="Gargeya S."/>
            <person name="Fitzgerald M."/>
            <person name="Haas B."/>
            <person name="Abouelleil A."/>
            <person name="Alvarado L."/>
            <person name="Arachchi H.M."/>
            <person name="Berlin A."/>
            <person name="Brown A."/>
            <person name="Chapman S.B."/>
            <person name="Chen Z."/>
            <person name="Dunbar C."/>
            <person name="Freedman E."/>
            <person name="Gearin G."/>
            <person name="Gellesch M."/>
            <person name="Goldberg J."/>
            <person name="Griggs A."/>
            <person name="Gujja S."/>
            <person name="Heiman D."/>
            <person name="Howarth C."/>
            <person name="Larson L."/>
            <person name="Lui A."/>
            <person name="MacDonald P.J.P."/>
            <person name="Mehta T."/>
            <person name="Montmayeur A."/>
            <person name="Murphy C."/>
            <person name="Neiman D."/>
            <person name="Pearson M."/>
            <person name="Priest M."/>
            <person name="Roberts A."/>
            <person name="Saif S."/>
            <person name="Shea T."/>
            <person name="Shenoy N."/>
            <person name="Sisk P."/>
            <person name="Stolte C."/>
            <person name="Sykes S."/>
            <person name="Yandava C."/>
            <person name="Wortman J."/>
            <person name="Nusbaum C."/>
            <person name="Birren B."/>
        </authorList>
    </citation>
    <scope>NUCLEOTIDE SEQUENCE</scope>
    <source>
        <strain evidence="2">R3-111a-1</strain>
    </source>
</reference>
<accession>J3NGV1</accession>
<dbReference type="RefSeq" id="XP_009216500.1">
    <property type="nucleotide sequence ID" value="XM_009218236.1"/>
</dbReference>
<dbReference type="EMBL" id="GL385395">
    <property type="protein sequence ID" value="EJT80491.1"/>
    <property type="molecule type" value="Genomic_DNA"/>
</dbReference>
<name>J3NGV1_GAET3</name>